<accession>A0A164F6V5</accession>
<dbReference type="Proteomes" id="UP000076858">
    <property type="component" value="Unassembled WGS sequence"/>
</dbReference>
<dbReference type="EMBL" id="LRGB01021247">
    <property type="protein sequence ID" value="KZR97485.1"/>
    <property type="molecule type" value="Genomic_DNA"/>
</dbReference>
<evidence type="ECO:0000313" key="2">
    <source>
        <dbReference type="Proteomes" id="UP000076858"/>
    </source>
</evidence>
<gene>
    <name evidence="1" type="ORF">APZ42_007616</name>
</gene>
<evidence type="ECO:0008006" key="3">
    <source>
        <dbReference type="Google" id="ProtNLM"/>
    </source>
</evidence>
<sequence>KDADPSCREDCEVIENVEHILIDCPYTENHRQKIHQLLATHNIDLNVDSLLGLNMALDTTVQCKIRDTLAKFLN</sequence>
<proteinExistence type="predicted"/>
<dbReference type="AlphaFoldDB" id="A0A164F6V5"/>
<evidence type="ECO:0000313" key="1">
    <source>
        <dbReference type="EMBL" id="KZR97485.1"/>
    </source>
</evidence>
<protein>
    <recommendedName>
        <fullName evidence="3">Reverse transcriptase zinc-binding domain-containing protein</fullName>
    </recommendedName>
</protein>
<keyword evidence="2" id="KW-1185">Reference proteome</keyword>
<reference evidence="1 2" key="1">
    <citation type="submission" date="2016-03" db="EMBL/GenBank/DDBJ databases">
        <title>EvidentialGene: Evidence-directed Construction of Genes on Genomes.</title>
        <authorList>
            <person name="Gilbert D.G."/>
            <person name="Choi J.-H."/>
            <person name="Mockaitis K."/>
            <person name="Colbourne J."/>
            <person name="Pfrender M."/>
        </authorList>
    </citation>
    <scope>NUCLEOTIDE SEQUENCE [LARGE SCALE GENOMIC DNA]</scope>
    <source>
        <strain evidence="1 2">Xinb3</strain>
        <tissue evidence="1">Complete organism</tissue>
    </source>
</reference>
<organism evidence="1 2">
    <name type="scientific">Daphnia magna</name>
    <dbReference type="NCBI Taxonomy" id="35525"/>
    <lineage>
        <taxon>Eukaryota</taxon>
        <taxon>Metazoa</taxon>
        <taxon>Ecdysozoa</taxon>
        <taxon>Arthropoda</taxon>
        <taxon>Crustacea</taxon>
        <taxon>Branchiopoda</taxon>
        <taxon>Diplostraca</taxon>
        <taxon>Cladocera</taxon>
        <taxon>Anomopoda</taxon>
        <taxon>Daphniidae</taxon>
        <taxon>Daphnia</taxon>
    </lineage>
</organism>
<comment type="caution">
    <text evidence="1">The sequence shown here is derived from an EMBL/GenBank/DDBJ whole genome shotgun (WGS) entry which is preliminary data.</text>
</comment>
<name>A0A164F6V5_9CRUS</name>
<feature type="non-terminal residue" evidence="1">
    <location>
        <position position="1"/>
    </location>
</feature>